<dbReference type="Pfam" id="PF16197">
    <property type="entry name" value="KAsynt_C_assoc"/>
    <property type="match status" value="1"/>
</dbReference>
<evidence type="ECO:0000313" key="12">
    <source>
        <dbReference type="Proteomes" id="UP001198565"/>
    </source>
</evidence>
<dbReference type="Pfam" id="PF00501">
    <property type="entry name" value="AMP-binding"/>
    <property type="match status" value="1"/>
</dbReference>
<dbReference type="SMART" id="SM00827">
    <property type="entry name" value="PKS_AT"/>
    <property type="match status" value="1"/>
</dbReference>
<keyword evidence="7" id="KW-0012">Acyltransferase</keyword>
<feature type="region of interest" description="Disordered" evidence="8">
    <location>
        <begin position="1958"/>
        <end position="1990"/>
    </location>
</feature>
<sequence length="1990" mass="210365">MITVRDYLSNFAAPSDQHGRTLPEVFESARETFGAAPAVLGSGEPRNWSHWRGESRALAAGLRDLGIDTGDVVAVHLPNCWEFLVAHVAVAEIGAVLMPLHLAYQERDLLALIQRARARLLILPAARRAVDGELLSDRLRFKASSLDHVLTVGGPGSPSPGPGPGADEGTFASLVEGHRDARLQEAALAPDAPFVLLPSSGTVSGQPKLCMHDHGALLANAAQVALEGGTGKGDTMMSASPFTHLFGLLSVHLSLLTGSRQALLPRWDAELCRDLMVRTGASVLFAVPAQLRDLTRELDYEPKPGRLGLREVRTGGAPVSGSLVTDVRRLTGAATVVQWGMSELGAGMVTRADDPPEVAVGSVGRPLTGSSARVVDDDGRVRCDGHPGELQYRGPHLFRGYLGQPDLTRAAFTPDGWLRTGDLATRNPDGTFSLRGRTAEVINVGGVKFSAPEVEGLLDDMPQLAAAALVGRPDARLGQYPCLIAATRSGAVLDLATVRAHLQAKGVSGYMLPVELVLVDEVPFTPSGKVARGRLLELLELLERNTSHALPQDGSWRERVIAEPAAQRHLTALALIRDKLTAILHVKQEAAAGRRFRELGLDSMGAVRLAIELSATTGLPLPTTAVFDHPTPEALGRHLVELAMGSCTSRPITADRPAEAVVAAGPGDDDPVVVVGMGCRLPGGVHSPQDLWRLLDEGRETVGPLPTDRGWDIDALVHPDPSRPGRSVTRLGHFLAEAAGFDARFFGIPPREALAMDPQQRLLLETTWEALEQAGIDPTSLRDSDTGVFIGQMASDYAPRLTEAPAAYDGLLMTGNAGSVASGRISYTLGLTGPALTVDTACSSSLVALHLAVQALRRGECSLAVAGGATIMGTAAPFVDFSRLGVLAPDGRCKAFASEADGAAWGEGVGVLILGRLSDTRRYGRPVLAIVAGSAVNQDGASNGLTAPNGIAQQQVLRRALADAHVTARQVDVIEAHGTGTPLGDQIEAEALRSVYGADRDVEWPVWLGSLKSNIGHTQAAAGIAGVIKTVLALQNEMLPASLHTGRPRAPVTADPPGPLRLLTRARPWPRSDRSRYAAVSAFGISGTNGHVILREPPAAPPVPPTPTRPDSAVGGPVPWVFSARSASALRALAAKLVTRVGRADPREVGRALTTSRSRFEHRAVVVAPDEPGLRAGLDAVAKGVVSDDAVVGTALPTGKVVFVFPGQGAQWAGMAGELLSDSEVFARSIAATEQALAPHVDFSVTAVLRGAPGHPSLQRVEVAQCSLFAVMVALAEVWRSLGLCPDAVVGHSQGEIAAAHVSGALSLQDAVLVVARRALAVRELAGGRMAAVALSRDELSPHLARFESRLSLAVENGPSSTVVSGAAEAVSELVAELRGRGVYTKPLDVDYASHCASVSGIKKRLLRDFDGIRPGAAKIPFFSTVVAGQLDSQELTARYWYRNLRRPVEFHRTVHALMEFGHTAFIEISPHPALVQHIQEAADTAGRSVTAVGTLRRGEGGRRRLLLSAAEAYTSGVPVAWQESFAGLPSRHVELPCYPFQHKHYWLPGGPASGSEAGPPVTETPVKPASVPRTVEGLLVLVLAHTARVLGHGDVTGIDADAAFLTLGTASLAATELRTRLARTLGMPLSATVVLDQGTPRALASHLWRLLQERTGTHEQLPSSSRDRSATQPTLPEACLPLPRSPGLPDTLSALYQHACRTGHGEAALDLVSAAARLRPTFTADAACEHASEPVRLGTVETGPALIFFPSLLPAAGPHEYVRLARSLHDSCQVLALPHPGFPVGSSLPRGLDALVAAHTTVLDRFMSSGPLLLCGHSSGGLVAHAVAAHLEELGRPANGVVLLDSYWPDDFLWTQLLPRLLSSAAALGQPLTTSGLSTERLTASGGYLQLFTGWQPGPIRTPTLLLRAREPVPEVPTDWQSRPWKLPHRQLSIPGNHFTMLTDHVTVPAEMIRRWYGTGTDGAPDQPGAGRRPAGMPPETRTDLWTEE</sequence>
<dbReference type="InterPro" id="IPR014031">
    <property type="entry name" value="Ketoacyl_synth_C"/>
</dbReference>
<dbReference type="GO" id="GO:0016787">
    <property type="term" value="F:hydrolase activity"/>
    <property type="evidence" value="ECO:0007669"/>
    <property type="project" value="UniProtKB-KW"/>
</dbReference>
<dbReference type="Gene3D" id="3.40.366.10">
    <property type="entry name" value="Malonyl-Coenzyme A Acyl Carrier Protein, domain 2"/>
    <property type="match status" value="1"/>
</dbReference>
<keyword evidence="12" id="KW-1185">Reference proteome</keyword>
<dbReference type="SUPFAM" id="SSF56801">
    <property type="entry name" value="Acetyl-CoA synthetase-like"/>
    <property type="match status" value="1"/>
</dbReference>
<dbReference type="Gene3D" id="3.40.50.1820">
    <property type="entry name" value="alpha/beta hydrolase"/>
    <property type="match status" value="1"/>
</dbReference>
<dbReference type="SMART" id="SM00823">
    <property type="entry name" value="PKS_PP"/>
    <property type="match status" value="2"/>
</dbReference>
<dbReference type="Gene3D" id="3.40.47.10">
    <property type="match status" value="1"/>
</dbReference>
<feature type="compositionally biased region" description="Low complexity" evidence="8">
    <location>
        <begin position="1969"/>
        <end position="1980"/>
    </location>
</feature>
<dbReference type="SUPFAM" id="SSF47336">
    <property type="entry name" value="ACP-like"/>
    <property type="match status" value="1"/>
</dbReference>
<evidence type="ECO:0000256" key="1">
    <source>
        <dbReference type="ARBA" id="ARBA00001957"/>
    </source>
</evidence>
<dbReference type="InterPro" id="IPR014043">
    <property type="entry name" value="Acyl_transferase_dom"/>
</dbReference>
<dbReference type="Gene3D" id="3.30.70.3290">
    <property type="match status" value="1"/>
</dbReference>
<reference evidence="11 12" key="1">
    <citation type="submission" date="2021-08" db="EMBL/GenBank/DDBJ databases">
        <title>Streptomyces sp. PTM05 isolated from lichen.</title>
        <authorList>
            <person name="Somphong A."/>
            <person name="Phongsopitanun W."/>
            <person name="Tanasupawat S."/>
        </authorList>
    </citation>
    <scope>NUCLEOTIDE SEQUENCE [LARGE SCALE GENOMIC DNA]</scope>
    <source>
        <strain evidence="11 12">Ptm05</strain>
    </source>
</reference>
<dbReference type="InterPro" id="IPR000873">
    <property type="entry name" value="AMP-dep_synth/lig_dom"/>
</dbReference>
<dbReference type="InterPro" id="IPR045851">
    <property type="entry name" value="AMP-bd_C_sf"/>
</dbReference>
<keyword evidence="6" id="KW-0511">Multifunctional enzyme</keyword>
<feature type="region of interest" description="Disordered" evidence="8">
    <location>
        <begin position="1656"/>
        <end position="1684"/>
    </location>
</feature>
<keyword evidence="4" id="KW-0808">Transferase</keyword>
<evidence type="ECO:0000259" key="9">
    <source>
        <dbReference type="PROSITE" id="PS50075"/>
    </source>
</evidence>
<dbReference type="PROSITE" id="PS52004">
    <property type="entry name" value="KS3_2"/>
    <property type="match status" value="1"/>
</dbReference>
<dbReference type="InterPro" id="IPR018201">
    <property type="entry name" value="Ketoacyl_synth_AS"/>
</dbReference>
<dbReference type="SMART" id="SM00824">
    <property type="entry name" value="PKS_TE"/>
    <property type="match status" value="1"/>
</dbReference>
<evidence type="ECO:0000256" key="6">
    <source>
        <dbReference type="ARBA" id="ARBA00023268"/>
    </source>
</evidence>
<keyword evidence="3" id="KW-0597">Phosphoprotein</keyword>
<accession>A0ABS7QUW0</accession>
<comment type="caution">
    <text evidence="11">The sequence shown here is derived from an EMBL/GenBank/DDBJ whole genome shotgun (WGS) entry which is preliminary data.</text>
</comment>
<dbReference type="SUPFAM" id="SSF55048">
    <property type="entry name" value="Probable ACP-binding domain of malonyl-CoA ACP transacylase"/>
    <property type="match status" value="1"/>
</dbReference>
<dbReference type="Pfam" id="PF02801">
    <property type="entry name" value="Ketoacyl-synt_C"/>
    <property type="match status" value="1"/>
</dbReference>
<dbReference type="EMBL" id="JAINVZ010000013">
    <property type="protein sequence ID" value="MBY8887001.1"/>
    <property type="molecule type" value="Genomic_DNA"/>
</dbReference>
<protein>
    <submittedName>
        <fullName evidence="11">Alpha/beta fold hydrolase</fullName>
    </submittedName>
</protein>
<dbReference type="InterPro" id="IPR014030">
    <property type="entry name" value="Ketoacyl_synth_N"/>
</dbReference>
<dbReference type="SUPFAM" id="SSF53901">
    <property type="entry name" value="Thiolase-like"/>
    <property type="match status" value="1"/>
</dbReference>
<comment type="cofactor">
    <cofactor evidence="1">
        <name>pantetheine 4'-phosphate</name>
        <dbReference type="ChEBI" id="CHEBI:47942"/>
    </cofactor>
</comment>
<dbReference type="InterPro" id="IPR001031">
    <property type="entry name" value="Thioesterase"/>
</dbReference>
<dbReference type="PROSITE" id="PS00606">
    <property type="entry name" value="KS3_1"/>
    <property type="match status" value="1"/>
</dbReference>
<feature type="domain" description="Carrier" evidence="9">
    <location>
        <begin position="563"/>
        <end position="643"/>
    </location>
</feature>
<keyword evidence="11" id="KW-0378">Hydrolase</keyword>
<dbReference type="Pfam" id="PF00109">
    <property type="entry name" value="ketoacyl-synt"/>
    <property type="match status" value="1"/>
</dbReference>
<dbReference type="InterPro" id="IPR016036">
    <property type="entry name" value="Malonyl_transacylase_ACP-bd"/>
</dbReference>
<dbReference type="InterPro" id="IPR050091">
    <property type="entry name" value="PKS_NRPS_Biosynth_Enz"/>
</dbReference>
<evidence type="ECO:0000256" key="5">
    <source>
        <dbReference type="ARBA" id="ARBA00023194"/>
    </source>
</evidence>
<dbReference type="InterPro" id="IPR036736">
    <property type="entry name" value="ACP-like_sf"/>
</dbReference>
<dbReference type="InterPro" id="IPR016035">
    <property type="entry name" value="Acyl_Trfase/lysoPLipase"/>
</dbReference>
<keyword evidence="5" id="KW-0045">Antibiotic biosynthesis</keyword>
<name>A0ABS7QUW0_9ACTN</name>
<dbReference type="PROSITE" id="PS50075">
    <property type="entry name" value="CARRIER"/>
    <property type="match status" value="2"/>
</dbReference>
<evidence type="ECO:0000256" key="7">
    <source>
        <dbReference type="ARBA" id="ARBA00023315"/>
    </source>
</evidence>
<dbReference type="Pfam" id="PF00550">
    <property type="entry name" value="PP-binding"/>
    <property type="match status" value="2"/>
</dbReference>
<evidence type="ECO:0000256" key="8">
    <source>
        <dbReference type="SAM" id="MobiDB-lite"/>
    </source>
</evidence>
<evidence type="ECO:0000259" key="10">
    <source>
        <dbReference type="PROSITE" id="PS52004"/>
    </source>
</evidence>
<dbReference type="PANTHER" id="PTHR43775">
    <property type="entry name" value="FATTY ACID SYNTHASE"/>
    <property type="match status" value="1"/>
</dbReference>
<dbReference type="SUPFAM" id="SSF53474">
    <property type="entry name" value="alpha/beta-Hydrolases"/>
    <property type="match status" value="1"/>
</dbReference>
<dbReference type="CDD" id="cd00833">
    <property type="entry name" value="PKS"/>
    <property type="match status" value="1"/>
</dbReference>
<dbReference type="InterPro" id="IPR032821">
    <property type="entry name" value="PKS_assoc"/>
</dbReference>
<dbReference type="InterPro" id="IPR020841">
    <property type="entry name" value="PKS_Beta-ketoAc_synthase_dom"/>
</dbReference>
<dbReference type="InterPro" id="IPR001227">
    <property type="entry name" value="Ac_transferase_dom_sf"/>
</dbReference>
<dbReference type="Gene3D" id="3.40.50.12780">
    <property type="entry name" value="N-terminal domain of ligase-like"/>
    <property type="match status" value="1"/>
</dbReference>
<dbReference type="InterPro" id="IPR009081">
    <property type="entry name" value="PP-bd_ACP"/>
</dbReference>
<dbReference type="SMART" id="SM00825">
    <property type="entry name" value="PKS_KS"/>
    <property type="match status" value="1"/>
</dbReference>
<feature type="domain" description="Ketosynthase family 3 (KS3)" evidence="10">
    <location>
        <begin position="669"/>
        <end position="1096"/>
    </location>
</feature>
<dbReference type="Pfam" id="PF00698">
    <property type="entry name" value="Acyl_transf_1"/>
    <property type="match status" value="1"/>
</dbReference>
<dbReference type="Gene3D" id="1.10.1200.10">
    <property type="entry name" value="ACP-like"/>
    <property type="match status" value="2"/>
</dbReference>
<dbReference type="InterPro" id="IPR029058">
    <property type="entry name" value="AB_hydrolase_fold"/>
</dbReference>
<dbReference type="Pfam" id="PF13193">
    <property type="entry name" value="AMP-binding_C"/>
    <property type="match status" value="1"/>
</dbReference>
<dbReference type="Gene3D" id="3.30.300.30">
    <property type="match status" value="1"/>
</dbReference>
<dbReference type="InterPro" id="IPR020802">
    <property type="entry name" value="TesA-like"/>
</dbReference>
<dbReference type="PANTHER" id="PTHR43775:SF51">
    <property type="entry name" value="INACTIVE PHENOLPHTHIOCEROL SYNTHESIS POLYKETIDE SYNTHASE TYPE I PKS1-RELATED"/>
    <property type="match status" value="1"/>
</dbReference>
<dbReference type="InterPro" id="IPR042099">
    <property type="entry name" value="ANL_N_sf"/>
</dbReference>
<evidence type="ECO:0000256" key="3">
    <source>
        <dbReference type="ARBA" id="ARBA00022553"/>
    </source>
</evidence>
<evidence type="ECO:0000256" key="4">
    <source>
        <dbReference type="ARBA" id="ARBA00022679"/>
    </source>
</evidence>
<dbReference type="SMART" id="SM01294">
    <property type="entry name" value="PKS_PP_betabranch"/>
    <property type="match status" value="1"/>
</dbReference>
<keyword evidence="2" id="KW-0596">Phosphopantetheine</keyword>
<dbReference type="Pfam" id="PF00975">
    <property type="entry name" value="Thioesterase"/>
    <property type="match status" value="1"/>
</dbReference>
<dbReference type="RefSeq" id="WP_222979764.1">
    <property type="nucleotide sequence ID" value="NZ_JAINVZ010000013.1"/>
</dbReference>
<dbReference type="InterPro" id="IPR020806">
    <property type="entry name" value="PKS_PP-bd"/>
</dbReference>
<dbReference type="Proteomes" id="UP001198565">
    <property type="component" value="Unassembled WGS sequence"/>
</dbReference>
<dbReference type="InterPro" id="IPR025110">
    <property type="entry name" value="AMP-bd_C"/>
</dbReference>
<dbReference type="SUPFAM" id="SSF52151">
    <property type="entry name" value="FabD/lysophospholipase-like"/>
    <property type="match status" value="1"/>
</dbReference>
<gene>
    <name evidence="11" type="ORF">K7472_19400</name>
</gene>
<feature type="domain" description="Carrier" evidence="9">
    <location>
        <begin position="1577"/>
        <end position="1652"/>
    </location>
</feature>
<feature type="compositionally biased region" description="Polar residues" evidence="8">
    <location>
        <begin position="1659"/>
        <end position="1675"/>
    </location>
</feature>
<proteinExistence type="predicted"/>
<evidence type="ECO:0000313" key="11">
    <source>
        <dbReference type="EMBL" id="MBY8887001.1"/>
    </source>
</evidence>
<evidence type="ECO:0000256" key="2">
    <source>
        <dbReference type="ARBA" id="ARBA00022450"/>
    </source>
</evidence>
<organism evidence="11 12">
    <name type="scientific">Streptantibioticus parmotrematis</name>
    <dbReference type="NCBI Taxonomy" id="2873249"/>
    <lineage>
        <taxon>Bacteria</taxon>
        <taxon>Bacillati</taxon>
        <taxon>Actinomycetota</taxon>
        <taxon>Actinomycetes</taxon>
        <taxon>Kitasatosporales</taxon>
        <taxon>Streptomycetaceae</taxon>
        <taxon>Streptantibioticus</taxon>
    </lineage>
</organism>
<dbReference type="InterPro" id="IPR016039">
    <property type="entry name" value="Thiolase-like"/>
</dbReference>